<keyword evidence="7" id="KW-1185">Reference proteome</keyword>
<dbReference type="PANTHER" id="PTHR47991">
    <property type="entry name" value="OXOGLUTARATE/IRON-DEPENDENT DIOXYGENASE"/>
    <property type="match status" value="1"/>
</dbReference>
<gene>
    <name evidence="6" type="ORF">RJ639_008305</name>
</gene>
<dbReference type="InterPro" id="IPR026992">
    <property type="entry name" value="DIOX_N"/>
</dbReference>
<evidence type="ECO:0000256" key="4">
    <source>
        <dbReference type="RuleBase" id="RU003682"/>
    </source>
</evidence>
<keyword evidence="4" id="KW-0560">Oxidoreductase</keyword>
<feature type="domain" description="Fe2OG dioxygenase" evidence="5">
    <location>
        <begin position="136"/>
        <end position="242"/>
    </location>
</feature>
<dbReference type="Gene3D" id="2.60.120.330">
    <property type="entry name" value="B-lactam Antibiotic, Isopenicillin N Synthase, Chain"/>
    <property type="match status" value="1"/>
</dbReference>
<dbReference type="GO" id="GO:0046872">
    <property type="term" value="F:metal ion binding"/>
    <property type="evidence" value="ECO:0007669"/>
    <property type="project" value="UniProtKB-KW"/>
</dbReference>
<evidence type="ECO:0000313" key="6">
    <source>
        <dbReference type="EMBL" id="KAK3014829.1"/>
    </source>
</evidence>
<evidence type="ECO:0000256" key="2">
    <source>
        <dbReference type="ARBA" id="ARBA00022723"/>
    </source>
</evidence>
<dbReference type="AlphaFoldDB" id="A0AA88VV91"/>
<dbReference type="InterPro" id="IPR027443">
    <property type="entry name" value="IPNS-like_sf"/>
</dbReference>
<evidence type="ECO:0000256" key="3">
    <source>
        <dbReference type="ARBA" id="ARBA00023004"/>
    </source>
</evidence>
<keyword evidence="3 4" id="KW-0408">Iron</keyword>
<dbReference type="GO" id="GO:0016705">
    <property type="term" value="F:oxidoreductase activity, acting on paired donors, with incorporation or reduction of molecular oxygen"/>
    <property type="evidence" value="ECO:0007669"/>
    <property type="project" value="UniProtKB-ARBA"/>
</dbReference>
<dbReference type="Proteomes" id="UP001188597">
    <property type="component" value="Unassembled WGS sequence"/>
</dbReference>
<dbReference type="EMBL" id="JAVXUP010001189">
    <property type="protein sequence ID" value="KAK3014829.1"/>
    <property type="molecule type" value="Genomic_DNA"/>
</dbReference>
<dbReference type="Pfam" id="PF03171">
    <property type="entry name" value="2OG-FeII_Oxy"/>
    <property type="match status" value="1"/>
</dbReference>
<comment type="similarity">
    <text evidence="1 4">Belongs to the iron/ascorbate-dependent oxidoreductase family.</text>
</comment>
<dbReference type="PROSITE" id="PS51471">
    <property type="entry name" value="FE2OG_OXY"/>
    <property type="match status" value="1"/>
</dbReference>
<dbReference type="InterPro" id="IPR044861">
    <property type="entry name" value="IPNS-like_FE2OG_OXY"/>
</dbReference>
<evidence type="ECO:0000256" key="1">
    <source>
        <dbReference type="ARBA" id="ARBA00008056"/>
    </source>
</evidence>
<dbReference type="InterPro" id="IPR005123">
    <property type="entry name" value="Oxoglu/Fe-dep_dioxygenase_dom"/>
</dbReference>
<accession>A0AA88VV91</accession>
<sequence>MELVNHGVPESFIKEVLERCSEFFDLTEKEKIEYEPKCLTDKIRWSKGSKPGDQREFLKLISHPEFHRPAKPAAFSIKHSDPTCASINVTNKNNPILPQFTSDILQEYCNRRREVALEILRGISRSLGLEDCYIENAMRLKSGFDAVNSYPPCLLSNNPIGLPSHSDPSLLILLIQSVDGGLQLQRDGKWVSANIAPNSVVAHIGDHLEILTNGKYKSAVHRVIGNNSVRRIGLPIAFGLSLDALASSAPELTYEGTYWEATQCNMTEGRTKLNTGPP</sequence>
<evidence type="ECO:0000313" key="7">
    <source>
        <dbReference type="Proteomes" id="UP001188597"/>
    </source>
</evidence>
<dbReference type="SUPFAM" id="SSF51197">
    <property type="entry name" value="Clavaminate synthase-like"/>
    <property type="match status" value="1"/>
</dbReference>
<reference evidence="6" key="1">
    <citation type="submission" date="2022-12" db="EMBL/GenBank/DDBJ databases">
        <title>Draft genome assemblies for two species of Escallonia (Escalloniales).</title>
        <authorList>
            <person name="Chanderbali A."/>
            <person name="Dervinis C."/>
            <person name="Anghel I."/>
            <person name="Soltis D."/>
            <person name="Soltis P."/>
            <person name="Zapata F."/>
        </authorList>
    </citation>
    <scope>NUCLEOTIDE SEQUENCE</scope>
    <source>
        <strain evidence="6">UCBG64.0493</strain>
        <tissue evidence="6">Leaf</tissue>
    </source>
</reference>
<dbReference type="InterPro" id="IPR050295">
    <property type="entry name" value="Plant_2OG-oxidoreductases"/>
</dbReference>
<dbReference type="Pfam" id="PF14226">
    <property type="entry name" value="DIOX_N"/>
    <property type="match status" value="1"/>
</dbReference>
<name>A0AA88VV91_9ASTE</name>
<organism evidence="6 7">
    <name type="scientific">Escallonia herrerae</name>
    <dbReference type="NCBI Taxonomy" id="1293975"/>
    <lineage>
        <taxon>Eukaryota</taxon>
        <taxon>Viridiplantae</taxon>
        <taxon>Streptophyta</taxon>
        <taxon>Embryophyta</taxon>
        <taxon>Tracheophyta</taxon>
        <taxon>Spermatophyta</taxon>
        <taxon>Magnoliopsida</taxon>
        <taxon>eudicotyledons</taxon>
        <taxon>Gunneridae</taxon>
        <taxon>Pentapetalae</taxon>
        <taxon>asterids</taxon>
        <taxon>campanulids</taxon>
        <taxon>Escalloniales</taxon>
        <taxon>Escalloniaceae</taxon>
        <taxon>Escallonia</taxon>
    </lineage>
</organism>
<proteinExistence type="inferred from homology"/>
<keyword evidence="2 4" id="KW-0479">Metal-binding</keyword>
<comment type="caution">
    <text evidence="6">The sequence shown here is derived from an EMBL/GenBank/DDBJ whole genome shotgun (WGS) entry which is preliminary data.</text>
</comment>
<evidence type="ECO:0000259" key="5">
    <source>
        <dbReference type="PROSITE" id="PS51471"/>
    </source>
</evidence>
<protein>
    <recommendedName>
        <fullName evidence="5">Fe2OG dioxygenase domain-containing protein</fullName>
    </recommendedName>
</protein>